<name>A0ACC1MK15_9PEZI</name>
<sequence>MARHGMRAKSDSLPEKWEIPSGVVSNNPSKDATVLKAVVRELWEETGLLATGLKRVVDVPGTEGFVYEVDTTEDKNGGMQITLNPAEHQDFVWATEQEVRELDVEGVEGERRKLELTSDHLWSGLDAPIQYKVMGTSLVSSATMTPKPAKPDAGLPDELEGADVDVDGAGLQLLVARERVDEARRAVLLCTAPA</sequence>
<evidence type="ECO:0000313" key="1">
    <source>
        <dbReference type="EMBL" id="KAJ2967033.1"/>
    </source>
</evidence>
<keyword evidence="2" id="KW-1185">Reference proteome</keyword>
<gene>
    <name evidence="1" type="ORF">NUW58_g10531</name>
</gene>
<dbReference type="EMBL" id="JAPDGR010004844">
    <property type="protein sequence ID" value="KAJ2967033.1"/>
    <property type="molecule type" value="Genomic_DNA"/>
</dbReference>
<comment type="caution">
    <text evidence="1">The sequence shown here is derived from an EMBL/GenBank/DDBJ whole genome shotgun (WGS) entry which is preliminary data.</text>
</comment>
<accession>A0ACC1MK15</accession>
<dbReference type="Proteomes" id="UP001143856">
    <property type="component" value="Unassembled WGS sequence"/>
</dbReference>
<evidence type="ECO:0000313" key="2">
    <source>
        <dbReference type="Proteomes" id="UP001143856"/>
    </source>
</evidence>
<reference evidence="1" key="1">
    <citation type="submission" date="2022-10" db="EMBL/GenBank/DDBJ databases">
        <title>Genome Sequence of Xylaria curta.</title>
        <authorList>
            <person name="Buettner E."/>
        </authorList>
    </citation>
    <scope>NUCLEOTIDE SEQUENCE</scope>
    <source>
        <strain evidence="1">Babe10</strain>
    </source>
</reference>
<protein>
    <submittedName>
        <fullName evidence="1">Uncharacterized protein</fullName>
    </submittedName>
</protein>
<proteinExistence type="predicted"/>
<organism evidence="1 2">
    <name type="scientific">Xylaria curta</name>
    <dbReference type="NCBI Taxonomy" id="42375"/>
    <lineage>
        <taxon>Eukaryota</taxon>
        <taxon>Fungi</taxon>
        <taxon>Dikarya</taxon>
        <taxon>Ascomycota</taxon>
        <taxon>Pezizomycotina</taxon>
        <taxon>Sordariomycetes</taxon>
        <taxon>Xylariomycetidae</taxon>
        <taxon>Xylariales</taxon>
        <taxon>Xylariaceae</taxon>
        <taxon>Xylaria</taxon>
    </lineage>
</organism>